<dbReference type="Proteomes" id="UP000811609">
    <property type="component" value="Chromosome 8"/>
</dbReference>
<organism evidence="1 2">
    <name type="scientific">Carya illinoinensis</name>
    <name type="common">Pecan</name>
    <dbReference type="NCBI Taxonomy" id="32201"/>
    <lineage>
        <taxon>Eukaryota</taxon>
        <taxon>Viridiplantae</taxon>
        <taxon>Streptophyta</taxon>
        <taxon>Embryophyta</taxon>
        <taxon>Tracheophyta</taxon>
        <taxon>Spermatophyta</taxon>
        <taxon>Magnoliopsida</taxon>
        <taxon>eudicotyledons</taxon>
        <taxon>Gunneridae</taxon>
        <taxon>Pentapetalae</taxon>
        <taxon>rosids</taxon>
        <taxon>fabids</taxon>
        <taxon>Fagales</taxon>
        <taxon>Juglandaceae</taxon>
        <taxon>Carya</taxon>
    </lineage>
</organism>
<name>A0A8T1PRC4_CARIL</name>
<reference evidence="1" key="1">
    <citation type="submission" date="2020-12" db="EMBL/GenBank/DDBJ databases">
        <title>WGS assembly of Carya illinoinensis cv. Pawnee.</title>
        <authorList>
            <person name="Platts A."/>
            <person name="Shu S."/>
            <person name="Wright S."/>
            <person name="Barry K."/>
            <person name="Edger P."/>
            <person name="Pires J.C."/>
            <person name="Schmutz J."/>
        </authorList>
    </citation>
    <scope>NUCLEOTIDE SEQUENCE</scope>
    <source>
        <tissue evidence="1">Leaf</tissue>
    </source>
</reference>
<comment type="caution">
    <text evidence="1">The sequence shown here is derived from an EMBL/GenBank/DDBJ whole genome shotgun (WGS) entry which is preliminary data.</text>
</comment>
<proteinExistence type="predicted"/>
<sequence>MLGTWNENGIKHLSKNPISYLLILEALSLEESIAISLSVSTFPSILLQQCYTHTHTLSLSLCVMVLPYRPHSMSLFHHSNKSCRSVLHSSLHLRSTLPHNRAAAKQGIPIWFFRDKALSRKPPLSISLTLPLLSLGFVPVRMKTSFFLLGSRNKTSSLLAGFTRVSLFSNIVIYF</sequence>
<dbReference type="EMBL" id="CM031816">
    <property type="protein sequence ID" value="KAG6645595.1"/>
    <property type="molecule type" value="Genomic_DNA"/>
</dbReference>
<accession>A0A8T1PRC4</accession>
<dbReference type="AlphaFoldDB" id="A0A8T1PRC4"/>
<gene>
    <name evidence="1" type="ORF">CIPAW_08G133100</name>
</gene>
<keyword evidence="2" id="KW-1185">Reference proteome</keyword>
<evidence type="ECO:0000313" key="1">
    <source>
        <dbReference type="EMBL" id="KAG6645595.1"/>
    </source>
</evidence>
<protein>
    <submittedName>
        <fullName evidence="1">Uncharacterized protein</fullName>
    </submittedName>
</protein>
<evidence type="ECO:0000313" key="2">
    <source>
        <dbReference type="Proteomes" id="UP000811609"/>
    </source>
</evidence>